<evidence type="ECO:0000313" key="3">
    <source>
        <dbReference type="EMBL" id="RAV23220.1"/>
    </source>
</evidence>
<accession>A0A329MUG9</accession>
<organism evidence="3 4">
    <name type="scientific">Paenibacillus contaminans</name>
    <dbReference type="NCBI Taxonomy" id="450362"/>
    <lineage>
        <taxon>Bacteria</taxon>
        <taxon>Bacillati</taxon>
        <taxon>Bacillota</taxon>
        <taxon>Bacilli</taxon>
        <taxon>Bacillales</taxon>
        <taxon>Paenibacillaceae</taxon>
        <taxon>Paenibacillus</taxon>
    </lineage>
</organism>
<dbReference type="GO" id="GO:0019202">
    <property type="term" value="F:amino acid kinase activity"/>
    <property type="evidence" value="ECO:0007669"/>
    <property type="project" value="TreeGrafter"/>
</dbReference>
<dbReference type="OrthoDB" id="9777460at2"/>
<evidence type="ECO:0000313" key="4">
    <source>
        <dbReference type="Proteomes" id="UP000250369"/>
    </source>
</evidence>
<keyword evidence="4" id="KW-1185">Reference proteome</keyword>
<dbReference type="Gene3D" id="3.90.1200.10">
    <property type="match status" value="1"/>
</dbReference>
<sequence length="325" mass="38431">MNTLNDEFIKNEIILDLKRKFSWTIHSANPIHLGYGNLKWIFETDHDAVFVKQYNKIRYRRGLDGVRQALKVQHLMRLDGIPCRPLYRFEDEYILTTSSGEEYMISGVSEGKLVEAGQVNGNQMYSLGEATGRMHVWMRTNMPQLQALQWELPSKEKMVDKVQMNLSETKKANNERYSEAIEKQIMILNNLDMDIFNACKMGWAHWDMHVDNIMFHEDKVADILDFDRLHFVYPDFDISRAILSGALSNQTLNTDTTRAFIEGYRKYHELSVDRLVRSMKLTWYKECKWIAEQFQHDPTMGRFIDEMIWIGDEWCNLEEIFNVFK</sequence>
<dbReference type="SUPFAM" id="SSF56112">
    <property type="entry name" value="Protein kinase-like (PK-like)"/>
    <property type="match status" value="1"/>
</dbReference>
<evidence type="ECO:0000259" key="2">
    <source>
        <dbReference type="Pfam" id="PF01636"/>
    </source>
</evidence>
<evidence type="ECO:0000256" key="1">
    <source>
        <dbReference type="ARBA" id="ARBA00038240"/>
    </source>
</evidence>
<dbReference type="PANTHER" id="PTHR21064">
    <property type="entry name" value="AMINOGLYCOSIDE PHOSPHOTRANSFERASE DOMAIN-CONTAINING PROTEIN-RELATED"/>
    <property type="match status" value="1"/>
</dbReference>
<dbReference type="PANTHER" id="PTHR21064:SF6">
    <property type="entry name" value="AMINOGLYCOSIDE PHOSPHOTRANSFERASE DOMAIN-CONTAINING PROTEIN"/>
    <property type="match status" value="1"/>
</dbReference>
<protein>
    <recommendedName>
        <fullName evidence="2">Aminoglycoside phosphotransferase domain-containing protein</fullName>
    </recommendedName>
</protein>
<dbReference type="Proteomes" id="UP000250369">
    <property type="component" value="Unassembled WGS sequence"/>
</dbReference>
<name>A0A329MUG9_9BACL</name>
<dbReference type="Pfam" id="PF01636">
    <property type="entry name" value="APH"/>
    <property type="match status" value="1"/>
</dbReference>
<proteinExistence type="inferred from homology"/>
<dbReference type="InterPro" id="IPR050249">
    <property type="entry name" value="Pseudomonas-type_ThrB"/>
</dbReference>
<dbReference type="InterPro" id="IPR002575">
    <property type="entry name" value="Aminoglycoside_PTrfase"/>
</dbReference>
<comment type="similarity">
    <text evidence="1">Belongs to the pseudomonas-type ThrB family.</text>
</comment>
<dbReference type="AlphaFoldDB" id="A0A329MUG9"/>
<dbReference type="RefSeq" id="WP_113029330.1">
    <property type="nucleotide sequence ID" value="NZ_QMFB01000001.1"/>
</dbReference>
<reference evidence="3 4" key="1">
    <citation type="journal article" date="2009" name="Int. J. Syst. Evol. Microbiol.">
        <title>Paenibacillus contaminans sp. nov., isolated from a contaminated laboratory plate.</title>
        <authorList>
            <person name="Chou J.H."/>
            <person name="Lee J.H."/>
            <person name="Lin M.C."/>
            <person name="Chang P.S."/>
            <person name="Arun A.B."/>
            <person name="Young C.C."/>
            <person name="Chen W.M."/>
        </authorList>
    </citation>
    <scope>NUCLEOTIDE SEQUENCE [LARGE SCALE GENOMIC DNA]</scope>
    <source>
        <strain evidence="3 4">CKOBP-6</strain>
    </source>
</reference>
<dbReference type="EMBL" id="QMFB01000001">
    <property type="protein sequence ID" value="RAV23220.1"/>
    <property type="molecule type" value="Genomic_DNA"/>
</dbReference>
<comment type="caution">
    <text evidence="3">The sequence shown here is derived from an EMBL/GenBank/DDBJ whole genome shotgun (WGS) entry which is preliminary data.</text>
</comment>
<dbReference type="InterPro" id="IPR011009">
    <property type="entry name" value="Kinase-like_dom_sf"/>
</dbReference>
<gene>
    <name evidence="3" type="ORF">DQG23_03235</name>
</gene>
<feature type="domain" description="Aminoglycoside phosphotransferase" evidence="2">
    <location>
        <begin position="29"/>
        <end position="269"/>
    </location>
</feature>